<feature type="chain" id="PRO_5010741804" description="Chaperone protein Skp" evidence="1">
    <location>
        <begin position="21"/>
        <end position="159"/>
    </location>
</feature>
<protein>
    <recommendedName>
        <fullName evidence="4">Chaperone protein Skp</fullName>
    </recommendedName>
</protein>
<gene>
    <name evidence="2" type="ORF">EHP00_877</name>
</gene>
<name>A0A1W0E3X8_9MICR</name>
<dbReference type="Proteomes" id="UP000192758">
    <property type="component" value="Unassembled WGS sequence"/>
</dbReference>
<dbReference type="AlphaFoldDB" id="A0A1W0E3X8"/>
<evidence type="ECO:0000313" key="2">
    <source>
        <dbReference type="EMBL" id="OQS53938.1"/>
    </source>
</evidence>
<evidence type="ECO:0008006" key="4">
    <source>
        <dbReference type="Google" id="ProtNLM"/>
    </source>
</evidence>
<evidence type="ECO:0000256" key="1">
    <source>
        <dbReference type="SAM" id="SignalP"/>
    </source>
</evidence>
<organism evidence="2 3">
    <name type="scientific">Ecytonucleospora hepatopenaei</name>
    <dbReference type="NCBI Taxonomy" id="646526"/>
    <lineage>
        <taxon>Eukaryota</taxon>
        <taxon>Fungi</taxon>
        <taxon>Fungi incertae sedis</taxon>
        <taxon>Microsporidia</taxon>
        <taxon>Enterocytozoonidae</taxon>
        <taxon>Ecytonucleospora</taxon>
    </lineage>
</organism>
<dbReference type="EMBL" id="MNPJ01000024">
    <property type="protein sequence ID" value="OQS53938.1"/>
    <property type="molecule type" value="Genomic_DNA"/>
</dbReference>
<evidence type="ECO:0000313" key="3">
    <source>
        <dbReference type="Proteomes" id="UP000192758"/>
    </source>
</evidence>
<comment type="caution">
    <text evidence="2">The sequence shown here is derived from an EMBL/GenBank/DDBJ whole genome shotgun (WGS) entry which is preliminary data.</text>
</comment>
<keyword evidence="1" id="KW-0732">Signal</keyword>
<accession>A0A1W0E3X8</accession>
<sequence length="159" mass="18671">MYFHLTNLFMFVFLFKYIIGANSLYEINYPNIIDNKSAREFIILARNQMKKYEKHQRFLNDSISKSLKKDKHGKVFIQTDFLNQLQDLIKIKNEAIKYKCNTLNLSKNNEKALKSIYVASSKLIISMNKIIVDITTNTKMIINKDILKEIQANLSLLEI</sequence>
<feature type="signal peptide" evidence="1">
    <location>
        <begin position="1"/>
        <end position="20"/>
    </location>
</feature>
<dbReference type="VEuPathDB" id="MicrosporidiaDB:EHP00_877"/>
<reference evidence="2 3" key="1">
    <citation type="journal article" date="2017" name="Environ. Microbiol.">
        <title>Decay of the glycolytic pathway and adaptation to intranuclear parasitism within Enterocytozoonidae microsporidia.</title>
        <authorList>
            <person name="Wiredu Boakye D."/>
            <person name="Jaroenlak P."/>
            <person name="Prachumwat A."/>
            <person name="Williams T.A."/>
            <person name="Bateman K.S."/>
            <person name="Itsathitphaisarn O."/>
            <person name="Sritunyalucksana K."/>
            <person name="Paszkiewicz K.H."/>
            <person name="Moore K.A."/>
            <person name="Stentiford G.D."/>
            <person name="Williams B.A."/>
        </authorList>
    </citation>
    <scope>NUCLEOTIDE SEQUENCE [LARGE SCALE GENOMIC DNA]</scope>
    <source>
        <strain evidence="2 3">TH1</strain>
    </source>
</reference>
<proteinExistence type="predicted"/>
<keyword evidence="3" id="KW-1185">Reference proteome</keyword>